<dbReference type="Gene3D" id="3.40.390.10">
    <property type="entry name" value="Collagenase (Catalytic Domain)"/>
    <property type="match status" value="1"/>
</dbReference>
<dbReference type="InterPro" id="IPR036436">
    <property type="entry name" value="Disintegrin_dom_sf"/>
</dbReference>
<dbReference type="SUPFAM" id="SSF55486">
    <property type="entry name" value="Metalloproteases ('zincins'), catalytic domain"/>
    <property type="match status" value="1"/>
</dbReference>
<dbReference type="SUPFAM" id="SSF57552">
    <property type="entry name" value="Blood coagulation inhibitor (disintegrin)"/>
    <property type="match status" value="1"/>
</dbReference>
<dbReference type="PROSITE" id="PS50214">
    <property type="entry name" value="DISINTEGRIN_2"/>
    <property type="match status" value="1"/>
</dbReference>
<evidence type="ECO:0000256" key="4">
    <source>
        <dbReference type="SAM" id="MobiDB-lite"/>
    </source>
</evidence>
<dbReference type="Pfam" id="PF01421">
    <property type="entry name" value="Reprolysin"/>
    <property type="match status" value="1"/>
</dbReference>
<dbReference type="GO" id="GO:0007339">
    <property type="term" value="P:binding of sperm to zona pellucida"/>
    <property type="evidence" value="ECO:0007669"/>
    <property type="project" value="TreeGrafter"/>
</dbReference>
<dbReference type="Gene3D" id="4.10.70.10">
    <property type="entry name" value="Disintegrin domain"/>
    <property type="match status" value="1"/>
</dbReference>
<evidence type="ECO:0000256" key="1">
    <source>
        <dbReference type="ARBA" id="ARBA00004167"/>
    </source>
</evidence>
<keyword evidence="5" id="KW-1133">Transmembrane helix</keyword>
<evidence type="ECO:0000259" key="7">
    <source>
        <dbReference type="PROSITE" id="PS50215"/>
    </source>
</evidence>
<dbReference type="OrthoDB" id="5951731at2759"/>
<accession>A0A6P6EZK2</accession>
<dbReference type="GO" id="GO:0008584">
    <property type="term" value="P:male gonad development"/>
    <property type="evidence" value="ECO:0007669"/>
    <property type="project" value="TreeGrafter"/>
</dbReference>
<keyword evidence="5" id="KW-0472">Membrane</keyword>
<dbReference type="InterPro" id="IPR001590">
    <property type="entry name" value="Peptidase_M12B"/>
</dbReference>
<dbReference type="PANTHER" id="PTHR11905">
    <property type="entry name" value="ADAM A DISINTEGRIN AND METALLOPROTEASE DOMAIN"/>
    <property type="match status" value="1"/>
</dbReference>
<dbReference type="SMART" id="SM00608">
    <property type="entry name" value="ACR"/>
    <property type="match status" value="1"/>
</dbReference>
<dbReference type="GO" id="GO:0004222">
    <property type="term" value="F:metalloendopeptidase activity"/>
    <property type="evidence" value="ECO:0007669"/>
    <property type="project" value="InterPro"/>
</dbReference>
<dbReference type="InterPro" id="IPR001762">
    <property type="entry name" value="Disintegrin_dom"/>
</dbReference>
<evidence type="ECO:0000259" key="6">
    <source>
        <dbReference type="PROSITE" id="PS50214"/>
    </source>
</evidence>
<evidence type="ECO:0000256" key="5">
    <source>
        <dbReference type="SAM" id="Phobius"/>
    </source>
</evidence>
<evidence type="ECO:0000313" key="9">
    <source>
        <dbReference type="RefSeq" id="XP_023577790.1"/>
    </source>
</evidence>
<keyword evidence="9" id="KW-0645">Protease</keyword>
<feature type="compositionally biased region" description="Polar residues" evidence="4">
    <location>
        <begin position="648"/>
        <end position="682"/>
    </location>
</feature>
<dbReference type="RefSeq" id="XP_023577790.1">
    <property type="nucleotide sequence ID" value="XM_023722022.1"/>
</dbReference>
<dbReference type="InterPro" id="IPR034027">
    <property type="entry name" value="Reprolysin_adamalysin"/>
</dbReference>
<dbReference type="SMART" id="SM00050">
    <property type="entry name" value="DISIN"/>
    <property type="match status" value="1"/>
</dbReference>
<proteinExistence type="predicted"/>
<dbReference type="GeneID" id="101573093"/>
<evidence type="ECO:0000313" key="8">
    <source>
        <dbReference type="Proteomes" id="UP000515203"/>
    </source>
</evidence>
<keyword evidence="8" id="KW-1185">Reference proteome</keyword>
<dbReference type="CDD" id="cd04269">
    <property type="entry name" value="ZnMc_adamalysin_II_like"/>
    <property type="match status" value="1"/>
</dbReference>
<feature type="disulfide bond" evidence="3">
    <location>
        <begin position="339"/>
        <end position="344"/>
    </location>
</feature>
<sequence length="682" mass="76620">MAVHEAMRVKSKVLEYGALRCSRNSFLQIILPEKLQENASDNSQDQKTYIIPIDERPYTVHLKQRYFLGKNFMVYMYNQGSVSAYSSDVQPQCYYQGYIEGHPNSIATLTTCSGLRGMLQFENVSYGIEPLKSTVDFQHMLYKLGNGTSELGIFKKNNRNMKLRQMNYTIFTDEKAVSQAPDLFPLYVEMHIVVDKALYDYLGSDSMIITNRVMEMINLINSVFTQLKVIVVLSSLELWSAKNKIPTSGDANDLLQKFLDWKQSYLSLRPHDVACLFIYRDYPDYMGITFPGKMCVNHYSAGVVLYSKGLTLEAFSVIVIQMLGLSLGIAYDDPTKCHCSEAICVMTPEAIQSTGAKTFSNCSINDFRSFISNVRAKCLQNKPQMQRNPRPVCGNGRVEGNEICDCGNEEQCGPQACCDHTTCELKSQSQCDKGPCCNQCQVFKNCGVDISTFNKKYSGGYKTESSRNAPFACYEEVNAQVDSFGNCGRDQQRRYRLCGWRNLICARLICTYPFRTPYIQPNISVIYAYVQNHTCITLLNTSSAVDPYLVKSGAECDVGRVCVNGQCVEARIIKNESSVCTQQCNGHGVSLMVTKASGKTRKNWLLGFYIALPVLVIVSVIAVAWKSLKKWPTKEKESVDVEYKSEGSTKTYISRSRAESSSQTDATKSMSEDSSQEYTSSN</sequence>
<comment type="subcellular location">
    <subcellularLocation>
        <location evidence="1">Membrane</location>
        <topology evidence="1">Single-pass membrane protein</topology>
    </subcellularLocation>
</comment>
<dbReference type="PANTHER" id="PTHR11905:SF24">
    <property type="entry name" value="DISINTEGRIN AND METALLOPROTEINASE DOMAIN-CONTAINING PROTEIN 32"/>
    <property type="match status" value="1"/>
</dbReference>
<dbReference type="GO" id="GO:0005886">
    <property type="term" value="C:plasma membrane"/>
    <property type="evidence" value="ECO:0007669"/>
    <property type="project" value="TreeGrafter"/>
</dbReference>
<dbReference type="InParanoid" id="A0A6P6EZK2"/>
<gene>
    <name evidence="9" type="primary">LOC101573093</name>
</gene>
<keyword evidence="5" id="KW-0812">Transmembrane</keyword>
<feature type="transmembrane region" description="Helical" evidence="5">
    <location>
        <begin position="604"/>
        <end position="625"/>
    </location>
</feature>
<protein>
    <submittedName>
        <fullName evidence="9">Disintegrin and metalloproteinase domain-containing protein 32</fullName>
    </submittedName>
</protein>
<evidence type="ECO:0000256" key="3">
    <source>
        <dbReference type="PROSITE-ProRule" id="PRU00276"/>
    </source>
</evidence>
<comment type="caution">
    <text evidence="3">Lacks conserved residue(s) required for the propagation of feature annotation.</text>
</comment>
<keyword evidence="9" id="KW-0378">Hydrolase</keyword>
<dbReference type="AlphaFoldDB" id="A0A6P6EZK2"/>
<name>A0A6P6EZK2_OCTDE</name>
<dbReference type="GO" id="GO:0007155">
    <property type="term" value="P:cell adhesion"/>
    <property type="evidence" value="ECO:0007669"/>
    <property type="project" value="TreeGrafter"/>
</dbReference>
<dbReference type="InterPro" id="IPR006586">
    <property type="entry name" value="ADAM_Cys-rich"/>
</dbReference>
<dbReference type="PROSITE" id="PS50215">
    <property type="entry name" value="ADAM_MEPRO"/>
    <property type="match status" value="1"/>
</dbReference>
<dbReference type="Proteomes" id="UP000515203">
    <property type="component" value="Unplaced"/>
</dbReference>
<feature type="region of interest" description="Disordered" evidence="4">
    <location>
        <begin position="639"/>
        <end position="682"/>
    </location>
</feature>
<organism evidence="8 9">
    <name type="scientific">Octodon degus</name>
    <name type="common">Degu</name>
    <name type="synonym">Sciurus degus</name>
    <dbReference type="NCBI Taxonomy" id="10160"/>
    <lineage>
        <taxon>Eukaryota</taxon>
        <taxon>Metazoa</taxon>
        <taxon>Chordata</taxon>
        <taxon>Craniata</taxon>
        <taxon>Vertebrata</taxon>
        <taxon>Euteleostomi</taxon>
        <taxon>Mammalia</taxon>
        <taxon>Eutheria</taxon>
        <taxon>Euarchontoglires</taxon>
        <taxon>Glires</taxon>
        <taxon>Rodentia</taxon>
        <taxon>Hystricomorpha</taxon>
        <taxon>Octodontidae</taxon>
        <taxon>Octodon</taxon>
    </lineage>
</organism>
<feature type="domain" description="Peptidase M12B" evidence="7">
    <location>
        <begin position="186"/>
        <end position="383"/>
    </location>
</feature>
<reference evidence="9" key="1">
    <citation type="submission" date="2025-08" db="UniProtKB">
        <authorList>
            <consortium name="RefSeq"/>
        </authorList>
    </citation>
    <scope>IDENTIFICATION</scope>
</reference>
<dbReference type="InterPro" id="IPR024079">
    <property type="entry name" value="MetalloPept_cat_dom_sf"/>
</dbReference>
<dbReference type="Pfam" id="PF08516">
    <property type="entry name" value="ADAM_CR"/>
    <property type="match status" value="1"/>
</dbReference>
<keyword evidence="2 3" id="KW-1015">Disulfide bond</keyword>
<dbReference type="Pfam" id="PF01562">
    <property type="entry name" value="Pep_M12B_propep"/>
    <property type="match status" value="1"/>
</dbReference>
<feature type="domain" description="Disintegrin" evidence="6">
    <location>
        <begin position="390"/>
        <end position="442"/>
    </location>
</feature>
<evidence type="ECO:0000256" key="2">
    <source>
        <dbReference type="ARBA" id="ARBA00023157"/>
    </source>
</evidence>
<keyword evidence="9" id="KW-0482">Metalloprotease</keyword>
<dbReference type="InterPro" id="IPR002870">
    <property type="entry name" value="Peptidase_M12B_N"/>
</dbReference>
<dbReference type="GO" id="GO:0006508">
    <property type="term" value="P:proteolysis"/>
    <property type="evidence" value="ECO:0007669"/>
    <property type="project" value="InterPro"/>
</dbReference>